<name>A0AAP7GWD9_AGGAP</name>
<protein>
    <submittedName>
        <fullName evidence="1">Uncharacterized protein</fullName>
    </submittedName>
</protein>
<dbReference type="AlphaFoldDB" id="A0AAP7GWD9"/>
<reference evidence="1 2" key="1">
    <citation type="submission" date="2016-06" db="EMBL/GenBank/DDBJ databases">
        <title>Simultaneous identification of Haemophilus influenzae and Haemophilus haemolyticus using TaqMan real-time PCR.</title>
        <authorList>
            <person name="Price E.P."/>
            <person name="Sarovich D.S."/>
            <person name="Harris T."/>
            <person name="Spargo J.C."/>
            <person name="Nosworthy E."/>
            <person name="Beissbarth J."/>
            <person name="Smith-Vaughan H."/>
        </authorList>
    </citation>
    <scope>NUCLEOTIDE SEQUENCE [LARGE SCALE GENOMIC DNA]</scope>
    <source>
        <strain evidence="1 2">ATCC 7901</strain>
    </source>
</reference>
<evidence type="ECO:0000313" key="2">
    <source>
        <dbReference type="Proteomes" id="UP000092746"/>
    </source>
</evidence>
<dbReference type="RefSeq" id="WP_065295519.1">
    <property type="nucleotide sequence ID" value="NZ_MAQE01000015.1"/>
</dbReference>
<proteinExistence type="predicted"/>
<gene>
    <name evidence="1" type="ORF">BBB52_07555</name>
</gene>
<dbReference type="Proteomes" id="UP000092746">
    <property type="component" value="Unassembled WGS sequence"/>
</dbReference>
<sequence>MVIRRLFILLLFFPQFVFSEYYIKDNDIYNDGNKVKTILINDELGSVLLDNRDVLIISNSYNASSTKTELNYIFSKLNGNILKMEQVNYSPEYDRYYGYVLNFSNGINVENINERYMDSLESRYGFKDYVFFKKNSNLFINVKTYDKNLFFSAYDNKSILIINYNISSEGILLGEKYMRCEYLDERINSSSCKEIGFINKKSHLYTSPNGISKMYLIKGDQVIINDVRYLKNEKWYLINYKGKKEINMWIKADSVDLN</sequence>
<accession>A0AAP7GWD9</accession>
<comment type="caution">
    <text evidence="1">The sequence shown here is derived from an EMBL/GenBank/DDBJ whole genome shotgun (WGS) entry which is preliminary data.</text>
</comment>
<dbReference type="EMBL" id="MAQE01000015">
    <property type="protein sequence ID" value="OBY50743.1"/>
    <property type="molecule type" value="Genomic_DNA"/>
</dbReference>
<evidence type="ECO:0000313" key="1">
    <source>
        <dbReference type="EMBL" id="OBY50743.1"/>
    </source>
</evidence>
<organism evidence="1 2">
    <name type="scientific">Aggregatibacter aphrophilus</name>
    <name type="common">Haemophilus aphrophilus</name>
    <dbReference type="NCBI Taxonomy" id="732"/>
    <lineage>
        <taxon>Bacteria</taxon>
        <taxon>Pseudomonadati</taxon>
        <taxon>Pseudomonadota</taxon>
        <taxon>Gammaproteobacteria</taxon>
        <taxon>Pasteurellales</taxon>
        <taxon>Pasteurellaceae</taxon>
        <taxon>Aggregatibacter</taxon>
    </lineage>
</organism>